<dbReference type="InterPro" id="IPR023286">
    <property type="entry name" value="ABATE_dom_sf"/>
</dbReference>
<dbReference type="InterPro" id="IPR010852">
    <property type="entry name" value="ABATE"/>
</dbReference>
<dbReference type="SUPFAM" id="SSF160904">
    <property type="entry name" value="Jann2411-like"/>
    <property type="match status" value="1"/>
</dbReference>
<evidence type="ECO:0000256" key="1">
    <source>
        <dbReference type="SAM" id="MobiDB-lite"/>
    </source>
</evidence>
<proteinExistence type="predicted"/>
<dbReference type="InterPro" id="IPR021005">
    <property type="entry name" value="Znf_CGNR"/>
</dbReference>
<dbReference type="PANTHER" id="PTHR35525">
    <property type="entry name" value="BLL6575 PROTEIN"/>
    <property type="match status" value="1"/>
</dbReference>
<name>A0A154MQJ5_9PSEU</name>
<dbReference type="AlphaFoldDB" id="A0A154MQJ5"/>
<evidence type="ECO:0000313" key="4">
    <source>
        <dbReference type="EMBL" id="OKA03480.1"/>
    </source>
</evidence>
<evidence type="ECO:0000313" key="5">
    <source>
        <dbReference type="Proteomes" id="UP000076321"/>
    </source>
</evidence>
<evidence type="ECO:0000313" key="3">
    <source>
        <dbReference type="EMBL" id="KZB86535.1"/>
    </source>
</evidence>
<dbReference type="EMBL" id="LQCI01000007">
    <property type="protein sequence ID" value="KZB86535.1"/>
    <property type="molecule type" value="Genomic_DNA"/>
</dbReference>
<evidence type="ECO:0000313" key="6">
    <source>
        <dbReference type="Proteomes" id="UP000186883"/>
    </source>
</evidence>
<dbReference type="Gene3D" id="1.10.3300.10">
    <property type="entry name" value="Jann2411-like domain"/>
    <property type="match status" value="1"/>
</dbReference>
<evidence type="ECO:0000259" key="2">
    <source>
        <dbReference type="Pfam" id="PF11706"/>
    </source>
</evidence>
<comment type="caution">
    <text evidence="3">The sequence shown here is derived from an EMBL/GenBank/DDBJ whole genome shotgun (WGS) entry which is preliminary data.</text>
</comment>
<protein>
    <recommendedName>
        <fullName evidence="2">Zinc finger CGNR domain-containing protein</fullName>
    </recommendedName>
</protein>
<feature type="domain" description="Zinc finger CGNR" evidence="2">
    <location>
        <begin position="167"/>
        <end position="206"/>
    </location>
</feature>
<dbReference type="EMBL" id="LOBU02000031">
    <property type="protein sequence ID" value="OKA03480.1"/>
    <property type="molecule type" value="Genomic_DNA"/>
</dbReference>
<dbReference type="OrthoDB" id="3211108at2"/>
<dbReference type="Pfam" id="PF07336">
    <property type="entry name" value="ABATE"/>
    <property type="match status" value="1"/>
</dbReference>
<gene>
    <name evidence="4" type="ORF">ATP06_0235830</name>
    <name evidence="3" type="ORF">AVL48_26185</name>
</gene>
<dbReference type="RefSeq" id="WP_061988100.1">
    <property type="nucleotide sequence ID" value="NZ_FOPQ01000016.1"/>
</dbReference>
<dbReference type="PANTHER" id="PTHR35525:SF3">
    <property type="entry name" value="BLL6575 PROTEIN"/>
    <property type="match status" value="1"/>
</dbReference>
<dbReference type="Proteomes" id="UP000186883">
    <property type="component" value="Unassembled WGS sequence"/>
</dbReference>
<accession>A0A154MQJ5</accession>
<organism evidence="3 5">
    <name type="scientific">Amycolatopsis regifaucium</name>
    <dbReference type="NCBI Taxonomy" id="546365"/>
    <lineage>
        <taxon>Bacteria</taxon>
        <taxon>Bacillati</taxon>
        <taxon>Actinomycetota</taxon>
        <taxon>Actinomycetes</taxon>
        <taxon>Pseudonocardiales</taxon>
        <taxon>Pseudonocardiaceae</taxon>
        <taxon>Amycolatopsis</taxon>
    </lineage>
</organism>
<dbReference type="Proteomes" id="UP000076321">
    <property type="component" value="Unassembled WGS sequence"/>
</dbReference>
<feature type="region of interest" description="Disordered" evidence="1">
    <location>
        <begin position="1"/>
        <end position="23"/>
    </location>
</feature>
<reference evidence="4 6" key="2">
    <citation type="submission" date="2016-11" db="EMBL/GenBank/DDBJ databases">
        <title>Genome sequencing of Amycolatopsis regifaucium.</title>
        <authorList>
            <person name="Mayilraj S."/>
            <person name="Kaur N."/>
        </authorList>
    </citation>
    <scope>NUCLEOTIDE SEQUENCE [LARGE SCALE GENOMIC DNA]</scope>
    <source>
        <strain evidence="4 6">GY080</strain>
    </source>
</reference>
<dbReference type="Pfam" id="PF11706">
    <property type="entry name" value="zf-CGNR"/>
    <property type="match status" value="1"/>
</dbReference>
<sequence length="212" mass="22524">MVEPGAYHEDVDDYAGTDLDTAVPPPAPGAEQYLALAFVNTAITLPGGQFVDLVGTPDAATRWLVEHGFAPPGTGLREMCAAQIRSLREQVRVLFASTSCAEPAPQSALDAVNDALSKAPTAALLRWDPVQGLCRTAPHPVTQIVEHALAALAANAADLVTGPDAERLAACGSAPCSRFFLRNGRRQWCSVRCGDRARAARAYARRTQHEPV</sequence>
<keyword evidence="6" id="KW-1185">Reference proteome</keyword>
<reference evidence="3 5" key="1">
    <citation type="submission" date="2015-12" db="EMBL/GenBank/DDBJ databases">
        <title>Amycolatopsis regifaucium genome sequencing and assembly.</title>
        <authorList>
            <person name="Mayilraj S."/>
        </authorList>
    </citation>
    <scope>NUCLEOTIDE SEQUENCE [LARGE SCALE GENOMIC DNA]</scope>
    <source>
        <strain evidence="3 5">GY080</strain>
    </source>
</reference>